<keyword evidence="3" id="KW-1185">Reference proteome</keyword>
<dbReference type="Proteomes" id="UP000308705">
    <property type="component" value="Unassembled WGS sequence"/>
</dbReference>
<dbReference type="AlphaFoldDB" id="A0A4V6XBB7"/>
<accession>A0A4V6XBB7</accession>
<comment type="caution">
    <text evidence="2">The sequence shown here is derived from an EMBL/GenBank/DDBJ whole genome shotgun (WGS) entry which is preliminary data.</text>
</comment>
<reference evidence="2 3" key="1">
    <citation type="submission" date="2019-04" db="EMBL/GenBank/DDBJ databases">
        <title>Herbidospora sp. NEAU-GS14.nov., a novel actinomycete isolated from soil.</title>
        <authorList>
            <person name="Han L."/>
        </authorList>
    </citation>
    <scope>NUCLEOTIDE SEQUENCE [LARGE SCALE GENOMIC DNA]</scope>
    <source>
        <strain evidence="2 3">NEAU-GS14</strain>
    </source>
</reference>
<evidence type="ECO:0000256" key="1">
    <source>
        <dbReference type="SAM" id="MobiDB-lite"/>
    </source>
</evidence>
<evidence type="ECO:0000313" key="2">
    <source>
        <dbReference type="EMBL" id="TKK84653.1"/>
    </source>
</evidence>
<name>A0A4V6XBB7_9ACTN</name>
<proteinExistence type="predicted"/>
<protein>
    <submittedName>
        <fullName evidence="2">Uncharacterized protein</fullName>
    </submittedName>
</protein>
<organism evidence="2 3">
    <name type="scientific">Herbidospora galbida</name>
    <dbReference type="NCBI Taxonomy" id="2575442"/>
    <lineage>
        <taxon>Bacteria</taxon>
        <taxon>Bacillati</taxon>
        <taxon>Actinomycetota</taxon>
        <taxon>Actinomycetes</taxon>
        <taxon>Streptosporangiales</taxon>
        <taxon>Streptosporangiaceae</taxon>
        <taxon>Herbidospora</taxon>
    </lineage>
</organism>
<gene>
    <name evidence="2" type="ORF">FDA94_28985</name>
</gene>
<evidence type="ECO:0000313" key="3">
    <source>
        <dbReference type="Proteomes" id="UP000308705"/>
    </source>
</evidence>
<dbReference type="RefSeq" id="WP_137250237.1">
    <property type="nucleotide sequence ID" value="NZ_SZQA01000033.1"/>
</dbReference>
<sequence length="167" mass="18666">MPGYSDWSYNAPQGQPGTIGSSPNVPVVPWRNQLDARRTGNAAPYAEYPDGYLGTVRSRREDRLLNAVKQSLNKRSYQRGVHVGERVPSEDYSWPEDFNPQTSLRLQAQGKRFAPKGIPAERLVNDGKNIDMSPEELTDLAVKYGVRSSEPLNIAAGQARKLLPSWR</sequence>
<feature type="region of interest" description="Disordered" evidence="1">
    <location>
        <begin position="1"/>
        <end position="27"/>
    </location>
</feature>
<dbReference type="EMBL" id="SZQA01000033">
    <property type="protein sequence ID" value="TKK84653.1"/>
    <property type="molecule type" value="Genomic_DNA"/>
</dbReference>
<dbReference type="OrthoDB" id="5193586at2"/>
<feature type="compositionally biased region" description="Polar residues" evidence="1">
    <location>
        <begin position="7"/>
        <end position="24"/>
    </location>
</feature>